<evidence type="ECO:0000256" key="1">
    <source>
        <dbReference type="SAM" id="MobiDB-lite"/>
    </source>
</evidence>
<evidence type="ECO:0000313" key="3">
    <source>
        <dbReference type="Proteomes" id="UP000053660"/>
    </source>
</evidence>
<sequence>MDDDDIVVIEEIRSPPFARRSAPLREIEILDEPGPSTSNHFCNENLNRHTNEALTNYAKLQQLEQLIAKAKANSGDRRSPKITVPEVIDVADDYVVEDISIIGENLDEGSTRKKRKKEPSEAALQKKKEQAEAKLQRKKEREEAQLQKQLEKKRKALEREKSAAVNSRCEQYMYCHVSRLLFESFEEVELQTRMEFLERNIQEQLICDEERADMQVLWYRKGFDVEEEDGRVEKREYKFLSFTHSFTLYSGTSSFTYQNVDLYSEASSFTYYNVTI</sequence>
<reference evidence="2 3" key="1">
    <citation type="submission" date="2014-03" db="EMBL/GenBank/DDBJ databases">
        <title>Draft genome of the hookworm Oesophagostomum dentatum.</title>
        <authorList>
            <person name="Mitreva M."/>
        </authorList>
    </citation>
    <scope>NUCLEOTIDE SEQUENCE [LARGE SCALE GENOMIC DNA]</scope>
    <source>
        <strain evidence="2 3">OD-Hann</strain>
    </source>
</reference>
<dbReference type="OrthoDB" id="343092at2759"/>
<feature type="region of interest" description="Disordered" evidence="1">
    <location>
        <begin position="109"/>
        <end position="143"/>
    </location>
</feature>
<dbReference type="EMBL" id="KN556696">
    <property type="protein sequence ID" value="KHJ87965.1"/>
    <property type="molecule type" value="Genomic_DNA"/>
</dbReference>
<dbReference type="Proteomes" id="UP000053660">
    <property type="component" value="Unassembled WGS sequence"/>
</dbReference>
<feature type="compositionally biased region" description="Basic and acidic residues" evidence="1">
    <location>
        <begin position="118"/>
        <end position="143"/>
    </location>
</feature>
<organism evidence="2 3">
    <name type="scientific">Oesophagostomum dentatum</name>
    <name type="common">Nodular worm</name>
    <dbReference type="NCBI Taxonomy" id="61180"/>
    <lineage>
        <taxon>Eukaryota</taxon>
        <taxon>Metazoa</taxon>
        <taxon>Ecdysozoa</taxon>
        <taxon>Nematoda</taxon>
        <taxon>Chromadorea</taxon>
        <taxon>Rhabditida</taxon>
        <taxon>Rhabditina</taxon>
        <taxon>Rhabditomorpha</taxon>
        <taxon>Strongyloidea</taxon>
        <taxon>Strongylidae</taxon>
        <taxon>Oesophagostomum</taxon>
    </lineage>
</organism>
<keyword evidence="3" id="KW-1185">Reference proteome</keyword>
<gene>
    <name evidence="2" type="ORF">OESDEN_12248</name>
</gene>
<name>A0A0B1SXN3_OESDE</name>
<proteinExistence type="predicted"/>
<protein>
    <submittedName>
        <fullName evidence="2">Uncharacterized protein</fullName>
    </submittedName>
</protein>
<evidence type="ECO:0000313" key="2">
    <source>
        <dbReference type="EMBL" id="KHJ87965.1"/>
    </source>
</evidence>
<dbReference type="AlphaFoldDB" id="A0A0B1SXN3"/>
<accession>A0A0B1SXN3</accession>